<protein>
    <submittedName>
        <fullName evidence="1">Uncharacterized protein</fullName>
    </submittedName>
</protein>
<reference evidence="1 2" key="1">
    <citation type="submission" date="2020-09" db="EMBL/GenBank/DDBJ databases">
        <title>Parvimonas S3374 sp. nov.</title>
        <authorList>
            <person name="Buhl M."/>
        </authorList>
    </citation>
    <scope>NUCLEOTIDE SEQUENCE [LARGE SCALE GENOMIC DNA]</scope>
    <source>
        <strain evidence="1 2">S3374</strain>
    </source>
</reference>
<sequence>MKNYIEDNEKLRFIYETIKPKLDSNITIKIDKIGLNNFINEKDDIDKNKVLVNIILFFEKSRKSFVECLEQGLLLECFREQVLEILENYICTSDMLKNIGSKNKIIDLDFNLYNEDFLKYYFDIDLKNLDFNKIFEEFIDFLLHNENLFLRILEYFNSKENFKEVLEKYYSFENTKRRFENV</sequence>
<dbReference type="RefSeq" id="WP_201275369.1">
    <property type="nucleotide sequence ID" value="NZ_JACVDA010000008.1"/>
</dbReference>
<dbReference type="EMBL" id="JACVDA010000008">
    <property type="protein sequence ID" value="MBK1468446.1"/>
    <property type="molecule type" value="Genomic_DNA"/>
</dbReference>
<evidence type="ECO:0000313" key="1">
    <source>
        <dbReference type="EMBL" id="MBK1468446.1"/>
    </source>
</evidence>
<gene>
    <name evidence="1" type="ORF">IBJ83_03840</name>
</gene>
<keyword evidence="2" id="KW-1185">Reference proteome</keyword>
<comment type="caution">
    <text evidence="1">The sequence shown here is derived from an EMBL/GenBank/DDBJ whole genome shotgun (WGS) entry which is preliminary data.</text>
</comment>
<dbReference type="Proteomes" id="UP000823123">
    <property type="component" value="Unassembled WGS sequence"/>
</dbReference>
<organism evidence="1 2">
    <name type="scientific">Parvimonas parva</name>
    <dbReference type="NCBI Taxonomy" id="2769485"/>
    <lineage>
        <taxon>Bacteria</taxon>
        <taxon>Bacillati</taxon>
        <taxon>Bacillota</taxon>
        <taxon>Tissierellia</taxon>
        <taxon>Tissierellales</taxon>
        <taxon>Peptoniphilaceae</taxon>
        <taxon>Parvimonas</taxon>
    </lineage>
</organism>
<evidence type="ECO:0000313" key="2">
    <source>
        <dbReference type="Proteomes" id="UP000823123"/>
    </source>
</evidence>
<name>A0ABS1C8L8_9FIRM</name>
<accession>A0ABS1C8L8</accession>
<proteinExistence type="predicted"/>